<reference evidence="7 8" key="2">
    <citation type="submission" date="2020-05" db="EMBL/GenBank/DDBJ databases">
        <authorList>
            <person name="Khan S.A."/>
            <person name="Jeon C.O."/>
            <person name="Chun B.H."/>
        </authorList>
    </citation>
    <scope>NUCLEOTIDE SEQUENCE [LARGE SCALE GENOMIC DNA]</scope>
    <source>
        <strain evidence="7 8">H242</strain>
    </source>
</reference>
<dbReference type="Gene3D" id="3.40.190.10">
    <property type="entry name" value="Periplasmic binding protein-like II"/>
    <property type="match status" value="2"/>
</dbReference>
<evidence type="ECO:0000256" key="3">
    <source>
        <dbReference type="ARBA" id="ARBA00023125"/>
    </source>
</evidence>
<keyword evidence="2" id="KW-0805">Transcription regulation</keyword>
<evidence type="ECO:0000259" key="6">
    <source>
        <dbReference type="Pfam" id="PF03466"/>
    </source>
</evidence>
<accession>A0ABX6NZY9</accession>
<keyword evidence="3" id="KW-0238">DNA-binding</keyword>
<name>A0ABX6NZY9_9BURK</name>
<comment type="similarity">
    <text evidence="1">Belongs to the LysR transcriptional regulatory family.</text>
</comment>
<dbReference type="PANTHER" id="PTHR30346:SF28">
    <property type="entry name" value="HTH-TYPE TRANSCRIPTIONAL REGULATOR CYNR"/>
    <property type="match status" value="1"/>
</dbReference>
<dbReference type="InterPro" id="IPR005119">
    <property type="entry name" value="LysR_subst-bd"/>
</dbReference>
<reference evidence="7 8" key="1">
    <citation type="submission" date="2020-05" db="EMBL/GenBank/DDBJ databases">
        <title>Ramlibacter rhizophilus sp. nov., isolated from rhizosphere soil of national flower Mugunghwa from South Korea.</title>
        <authorList>
            <person name="Zheng-Fei Y."/>
            <person name="Huan T."/>
        </authorList>
    </citation>
    <scope>NUCLEOTIDE SEQUENCE [LARGE SCALE GENOMIC DNA]</scope>
    <source>
        <strain evidence="7 8">H242</strain>
    </source>
</reference>
<organism evidence="7 8">
    <name type="scientific">Ramlibacter terrae</name>
    <dbReference type="NCBI Taxonomy" id="2732511"/>
    <lineage>
        <taxon>Bacteria</taxon>
        <taxon>Pseudomonadati</taxon>
        <taxon>Pseudomonadota</taxon>
        <taxon>Betaproteobacteria</taxon>
        <taxon>Burkholderiales</taxon>
        <taxon>Comamonadaceae</taxon>
        <taxon>Ramlibacter</taxon>
    </lineage>
</organism>
<gene>
    <name evidence="7" type="ORF">HK414_01405</name>
</gene>
<protein>
    <submittedName>
        <fullName evidence="7">LysR family transcriptional regulator substrate-binding protein</fullName>
    </submittedName>
</protein>
<keyword evidence="4" id="KW-0804">Transcription</keyword>
<evidence type="ECO:0000313" key="7">
    <source>
        <dbReference type="EMBL" id="QJW83352.1"/>
    </source>
</evidence>
<dbReference type="EMBL" id="CP053418">
    <property type="protein sequence ID" value="QJW83352.1"/>
    <property type="molecule type" value="Genomic_DNA"/>
</dbReference>
<dbReference type="CDD" id="cd05466">
    <property type="entry name" value="PBP2_LTTR_substrate"/>
    <property type="match status" value="1"/>
</dbReference>
<keyword evidence="8" id="KW-1185">Reference proteome</keyword>
<dbReference type="Pfam" id="PF03466">
    <property type="entry name" value="LysR_substrate"/>
    <property type="match status" value="1"/>
</dbReference>
<proteinExistence type="inferred from homology"/>
<evidence type="ECO:0000256" key="4">
    <source>
        <dbReference type="ARBA" id="ARBA00023163"/>
    </source>
</evidence>
<feature type="region of interest" description="Disordered" evidence="5">
    <location>
        <begin position="148"/>
        <end position="170"/>
    </location>
</feature>
<evidence type="ECO:0000256" key="5">
    <source>
        <dbReference type="SAM" id="MobiDB-lite"/>
    </source>
</evidence>
<evidence type="ECO:0000256" key="1">
    <source>
        <dbReference type="ARBA" id="ARBA00009437"/>
    </source>
</evidence>
<sequence length="170" mass="18095">MRGLVRQGHVHMALMSRNDASPVLADMDFTRLFHDDFVAVVPEGHALSPRKGTSFAELARHPLLLNPKGVDLREMLERLFHAEALVPRVAQELIGTHALVALVAAGFGVSIQPRMALSGLDMQGCSVLKLRGGAGREIGVMLPARRSHAPATHGVQGVPAEQGKAGALHG</sequence>
<evidence type="ECO:0000313" key="8">
    <source>
        <dbReference type="Proteomes" id="UP000500826"/>
    </source>
</evidence>
<feature type="domain" description="LysR substrate-binding" evidence="6">
    <location>
        <begin position="3"/>
        <end position="152"/>
    </location>
</feature>
<dbReference type="Proteomes" id="UP000500826">
    <property type="component" value="Chromosome"/>
</dbReference>
<dbReference type="SUPFAM" id="SSF53850">
    <property type="entry name" value="Periplasmic binding protein-like II"/>
    <property type="match status" value="1"/>
</dbReference>
<dbReference type="PANTHER" id="PTHR30346">
    <property type="entry name" value="TRANSCRIPTIONAL DUAL REGULATOR HCAR-RELATED"/>
    <property type="match status" value="1"/>
</dbReference>
<evidence type="ECO:0000256" key="2">
    <source>
        <dbReference type="ARBA" id="ARBA00023015"/>
    </source>
</evidence>